<dbReference type="GO" id="GO:1902600">
    <property type="term" value="P:proton transmembrane transport"/>
    <property type="evidence" value="ECO:0007669"/>
    <property type="project" value="UniProtKB-KW"/>
</dbReference>
<comment type="subunit">
    <text evidence="4">Component of the cbb3-type cytochrome c oxidase at least composed of FixN, FixO, FixQ and FixP.</text>
</comment>
<dbReference type="AlphaFoldDB" id="A0A1W6ZT45"/>
<evidence type="ECO:0000256" key="22">
    <source>
        <dbReference type="PIRSR" id="PIRSR000006-1"/>
    </source>
</evidence>
<evidence type="ECO:0000313" key="25">
    <source>
        <dbReference type="Proteomes" id="UP000194137"/>
    </source>
</evidence>
<gene>
    <name evidence="24" type="ORF">CAK95_16695</name>
</gene>
<evidence type="ECO:0000256" key="16">
    <source>
        <dbReference type="ARBA" id="ARBA00023002"/>
    </source>
</evidence>
<keyword evidence="6 21" id="KW-1003">Cell membrane</keyword>
<keyword evidence="7 21" id="KW-0997">Cell inner membrane</keyword>
<evidence type="ECO:0000256" key="10">
    <source>
        <dbReference type="ARBA" id="ARBA00022692"/>
    </source>
</evidence>
<dbReference type="InterPro" id="IPR050597">
    <property type="entry name" value="Cytochrome_c_Oxidase_Subunit"/>
</dbReference>
<evidence type="ECO:0000313" key="24">
    <source>
        <dbReference type="EMBL" id="ARQ00530.1"/>
    </source>
</evidence>
<comment type="similarity">
    <text evidence="3 21">Belongs to the CcoP / FixP family.</text>
</comment>
<feature type="binding site" description="covalent" evidence="23">
    <location>
        <position position="124"/>
    </location>
    <ligand>
        <name>heme c</name>
        <dbReference type="ChEBI" id="CHEBI:61717"/>
        <label>1</label>
    </ligand>
</feature>
<dbReference type="Gene3D" id="1.10.760.10">
    <property type="entry name" value="Cytochrome c-like domain"/>
    <property type="match status" value="2"/>
</dbReference>
<evidence type="ECO:0000256" key="8">
    <source>
        <dbReference type="ARBA" id="ARBA00022617"/>
    </source>
</evidence>
<keyword evidence="19 21" id="KW-0472">Membrane</keyword>
<keyword evidence="5 21" id="KW-0813">Transport</keyword>
<evidence type="ECO:0000256" key="18">
    <source>
        <dbReference type="ARBA" id="ARBA00023065"/>
    </source>
</evidence>
<dbReference type="GO" id="GO:0005506">
    <property type="term" value="F:iron ion binding"/>
    <property type="evidence" value="ECO:0007669"/>
    <property type="project" value="InterPro"/>
</dbReference>
<dbReference type="PRINTS" id="PR00605">
    <property type="entry name" value="CYTCHROMECIC"/>
</dbReference>
<dbReference type="KEGG" id="psin:CAK95_16695"/>
<dbReference type="GO" id="GO:0005886">
    <property type="term" value="C:plasma membrane"/>
    <property type="evidence" value="ECO:0007669"/>
    <property type="project" value="UniProtKB-SubCell"/>
</dbReference>
<dbReference type="InterPro" id="IPR008168">
    <property type="entry name" value="Cyt_C_IC"/>
</dbReference>
<reference evidence="24 25" key="1">
    <citation type="submission" date="2017-05" db="EMBL/GenBank/DDBJ databases">
        <title>Full genome sequence of Pseudorhodoplanes sinuspersici.</title>
        <authorList>
            <person name="Dastgheib S.M.M."/>
            <person name="Shavandi M."/>
            <person name="Tirandaz H."/>
        </authorList>
    </citation>
    <scope>NUCLEOTIDE SEQUENCE [LARGE SCALE GENOMIC DNA]</scope>
    <source>
        <strain evidence="24 25">RIPI110</strain>
    </source>
</reference>
<evidence type="ECO:0000256" key="1">
    <source>
        <dbReference type="ARBA" id="ARBA00004533"/>
    </source>
</evidence>
<dbReference type="GO" id="GO:0006119">
    <property type="term" value="P:oxidative phosphorylation"/>
    <property type="evidence" value="ECO:0007669"/>
    <property type="project" value="UniProtKB-UniPathway"/>
</dbReference>
<evidence type="ECO:0000256" key="6">
    <source>
        <dbReference type="ARBA" id="ARBA00022475"/>
    </source>
</evidence>
<evidence type="ECO:0000256" key="13">
    <source>
        <dbReference type="ARBA" id="ARBA00022781"/>
    </source>
</evidence>
<comment type="subcellular location">
    <subcellularLocation>
        <location evidence="1 21">Cell inner membrane</location>
    </subcellularLocation>
</comment>
<evidence type="ECO:0000256" key="12">
    <source>
        <dbReference type="ARBA" id="ARBA00022737"/>
    </source>
</evidence>
<accession>A0A1W6ZT45</accession>
<dbReference type="PIRSF" id="PIRSF000006">
    <property type="entry name" value="Cbb3-Cox_fixP"/>
    <property type="match status" value="1"/>
</dbReference>
<dbReference type="STRING" id="1235591.CAK95_16695"/>
<dbReference type="InterPro" id="IPR036909">
    <property type="entry name" value="Cyt_c-like_dom_sf"/>
</dbReference>
<dbReference type="GO" id="GO:0016491">
    <property type="term" value="F:oxidoreductase activity"/>
    <property type="evidence" value="ECO:0007669"/>
    <property type="project" value="UniProtKB-KW"/>
</dbReference>
<dbReference type="InterPro" id="IPR032858">
    <property type="entry name" value="CcoP_N"/>
</dbReference>
<dbReference type="EMBL" id="CP021112">
    <property type="protein sequence ID" value="ARQ00530.1"/>
    <property type="molecule type" value="Genomic_DNA"/>
</dbReference>
<dbReference type="PANTHER" id="PTHR33751:SF1">
    <property type="entry name" value="CBB3-TYPE CYTOCHROME C OXIDASE SUBUNIT FIXP"/>
    <property type="match status" value="1"/>
</dbReference>
<dbReference type="GO" id="GO:0009055">
    <property type="term" value="F:electron transfer activity"/>
    <property type="evidence" value="ECO:0007669"/>
    <property type="project" value="InterPro"/>
</dbReference>
<dbReference type="Proteomes" id="UP000194137">
    <property type="component" value="Chromosome"/>
</dbReference>
<feature type="binding site" description="covalent" evidence="23">
    <location>
        <position position="221"/>
    </location>
    <ligand>
        <name>heme c</name>
        <dbReference type="ChEBI" id="CHEBI:61717"/>
        <label>2</label>
    </ligand>
</feature>
<dbReference type="Pfam" id="PF13442">
    <property type="entry name" value="Cytochrome_CBB3"/>
    <property type="match status" value="1"/>
</dbReference>
<dbReference type="InterPro" id="IPR004678">
    <property type="entry name" value="Cyt_c_oxidase_cbb3_su3"/>
</dbReference>
<feature type="binding site" description="covalent" evidence="23">
    <location>
        <position position="127"/>
    </location>
    <ligand>
        <name>heme c</name>
        <dbReference type="ChEBI" id="CHEBI:61717"/>
        <label>1</label>
    </ligand>
</feature>
<dbReference type="UniPathway" id="UPA00705"/>
<feature type="binding site" description="axial binding residue" evidence="22">
    <location>
        <position position="266"/>
    </location>
    <ligand>
        <name>heme c</name>
        <dbReference type="ChEBI" id="CHEBI:61717"/>
        <label>1</label>
    </ligand>
    <ligandPart>
        <name>Fe</name>
        <dbReference type="ChEBI" id="CHEBI:18248"/>
    </ligandPart>
</feature>
<evidence type="ECO:0000256" key="23">
    <source>
        <dbReference type="PIRSR" id="PIRSR000006-2"/>
    </source>
</evidence>
<organism evidence="24 25">
    <name type="scientific">Pseudorhodoplanes sinuspersici</name>
    <dbReference type="NCBI Taxonomy" id="1235591"/>
    <lineage>
        <taxon>Bacteria</taxon>
        <taxon>Pseudomonadati</taxon>
        <taxon>Pseudomonadota</taxon>
        <taxon>Alphaproteobacteria</taxon>
        <taxon>Hyphomicrobiales</taxon>
        <taxon>Pseudorhodoplanes</taxon>
    </lineage>
</organism>
<keyword evidence="11 21" id="KW-0479">Metal-binding</keyword>
<keyword evidence="25" id="KW-1185">Reference proteome</keyword>
<feature type="binding site" description="axial binding residue" evidence="22">
    <location>
        <position position="225"/>
    </location>
    <ligand>
        <name>heme c</name>
        <dbReference type="ChEBI" id="CHEBI:61717"/>
        <label>2</label>
    </ligand>
    <ligandPart>
        <name>Fe</name>
        <dbReference type="ChEBI" id="CHEBI:18248"/>
    </ligandPart>
</feature>
<feature type="binding site" description="axial binding residue" evidence="22">
    <location>
        <position position="128"/>
    </location>
    <ligand>
        <name>heme c</name>
        <dbReference type="ChEBI" id="CHEBI:61717"/>
        <label>1</label>
    </ligand>
    <ligandPart>
        <name>Fe</name>
        <dbReference type="ChEBI" id="CHEBI:18248"/>
    </ligandPart>
</feature>
<keyword evidence="17 21" id="KW-0408">Iron</keyword>
<proteinExistence type="inferred from homology"/>
<dbReference type="GO" id="GO:0020037">
    <property type="term" value="F:heme binding"/>
    <property type="evidence" value="ECO:0007669"/>
    <property type="project" value="InterPro"/>
</dbReference>
<dbReference type="PANTHER" id="PTHR33751">
    <property type="entry name" value="CBB3-TYPE CYTOCHROME C OXIDASE SUBUNIT FIXP"/>
    <property type="match status" value="1"/>
</dbReference>
<feature type="binding site" description="covalent" evidence="23">
    <location>
        <position position="224"/>
    </location>
    <ligand>
        <name>heme c</name>
        <dbReference type="ChEBI" id="CHEBI:61717"/>
        <label>2</label>
    </ligand>
</feature>
<name>A0A1W6ZT45_9HYPH</name>
<feature type="binding site" description="axial binding residue" evidence="22">
    <location>
        <position position="175"/>
    </location>
    <ligand>
        <name>heme c</name>
        <dbReference type="ChEBI" id="CHEBI:61717"/>
        <label>2</label>
    </ligand>
    <ligandPart>
        <name>Fe</name>
        <dbReference type="ChEBI" id="CHEBI:18248"/>
    </ligandPart>
</feature>
<keyword evidence="15" id="KW-1133">Transmembrane helix</keyword>
<dbReference type="RefSeq" id="WP_086088927.1">
    <property type="nucleotide sequence ID" value="NZ_CP021112.1"/>
</dbReference>
<dbReference type="OrthoDB" id="9811281at2"/>
<dbReference type="Pfam" id="PF00034">
    <property type="entry name" value="Cytochrom_C"/>
    <property type="match status" value="1"/>
</dbReference>
<dbReference type="Gene3D" id="6.10.280.130">
    <property type="match status" value="1"/>
</dbReference>
<evidence type="ECO:0000256" key="4">
    <source>
        <dbReference type="ARBA" id="ARBA00011203"/>
    </source>
</evidence>
<keyword evidence="16 21" id="KW-0560">Oxidoreductase</keyword>
<sequence length="293" mass="32129">MAEHTTRVVDKVTGTETTGHEWDGIRELNTPLPRWWLWTFYMTIIWSIGYWIVYPTWPLVSSYTSGLLGWQSRQAIIDDLAALKTQRASMVDRIAETPLQEILSDQTLIDFARAQGRTAFADNCAPCHGAGGGGAKGYPNLNDDDWLWGGKLDDIAFTIRHGVRSNDADTRMGSMPAFGRDKILSRPDILAVTDYVRSLSSLAVPANANLAVGKKVFADNCAACHGDAGKGNREIGAPDLTDQIWLYGSDRNTIIEGLMNGRGAVMPAWGQRLDDTTIKSLTVYVHTLGGGQK</sequence>
<evidence type="ECO:0000256" key="21">
    <source>
        <dbReference type="PIRNR" id="PIRNR000006"/>
    </source>
</evidence>
<evidence type="ECO:0000256" key="3">
    <source>
        <dbReference type="ARBA" id="ARBA00006113"/>
    </source>
</evidence>
<protein>
    <recommendedName>
        <fullName evidence="21">Cbb3-type cytochrome c oxidase subunit</fullName>
    </recommendedName>
</protein>
<evidence type="ECO:0000256" key="20">
    <source>
        <dbReference type="ARBA" id="ARBA00025525"/>
    </source>
</evidence>
<keyword evidence="14 21" id="KW-0249">Electron transport</keyword>
<keyword evidence="13 21" id="KW-0375">Hydrogen ion transport</keyword>
<comment type="cofactor">
    <cofactor evidence="21 23">
        <name>heme c</name>
        <dbReference type="ChEBI" id="CHEBI:61717"/>
    </cofactor>
    <text evidence="21 23">Binds 2 heme C groups per subunit.</text>
</comment>
<evidence type="ECO:0000256" key="7">
    <source>
        <dbReference type="ARBA" id="ARBA00022519"/>
    </source>
</evidence>
<comment type="function">
    <text evidence="20">C-type cytochrome. Part of the cbb3-type cytochrome c oxidase complex. FixP subunit is required for transferring electrons from donor cytochrome c via its heme groups to FixO subunit. From there, electrons are shuttled to the catalytic binuclear center of FixN subunit where oxygen reduction takes place. The complex also functions as a proton pump.</text>
</comment>
<evidence type="ECO:0000256" key="15">
    <source>
        <dbReference type="ARBA" id="ARBA00022989"/>
    </source>
</evidence>
<keyword evidence="10" id="KW-0812">Transmembrane</keyword>
<keyword evidence="18 21" id="KW-0406">Ion transport</keyword>
<dbReference type="PROSITE" id="PS51007">
    <property type="entry name" value="CYTC"/>
    <property type="match status" value="2"/>
</dbReference>
<keyword evidence="9 21" id="KW-0679">Respiratory chain</keyword>
<dbReference type="InterPro" id="IPR009056">
    <property type="entry name" value="Cyt_c-like_dom"/>
</dbReference>
<evidence type="ECO:0000256" key="9">
    <source>
        <dbReference type="ARBA" id="ARBA00022660"/>
    </source>
</evidence>
<evidence type="ECO:0000256" key="19">
    <source>
        <dbReference type="ARBA" id="ARBA00023136"/>
    </source>
</evidence>
<evidence type="ECO:0000256" key="2">
    <source>
        <dbReference type="ARBA" id="ARBA00004673"/>
    </source>
</evidence>
<keyword evidence="12" id="KW-0677">Repeat</keyword>
<dbReference type="NCBIfam" id="TIGR00782">
    <property type="entry name" value="ccoP"/>
    <property type="match status" value="1"/>
</dbReference>
<keyword evidence="8 21" id="KW-0349">Heme</keyword>
<evidence type="ECO:0000256" key="17">
    <source>
        <dbReference type="ARBA" id="ARBA00023004"/>
    </source>
</evidence>
<dbReference type="Pfam" id="PF14715">
    <property type="entry name" value="FixP_N"/>
    <property type="match status" value="1"/>
</dbReference>
<dbReference type="InterPro" id="IPR038414">
    <property type="entry name" value="CcoP_N_sf"/>
</dbReference>
<evidence type="ECO:0000256" key="11">
    <source>
        <dbReference type="ARBA" id="ARBA00022723"/>
    </source>
</evidence>
<evidence type="ECO:0000256" key="14">
    <source>
        <dbReference type="ARBA" id="ARBA00022982"/>
    </source>
</evidence>
<comment type="pathway">
    <text evidence="2 21">Energy metabolism; oxidative phosphorylation.</text>
</comment>
<evidence type="ECO:0000256" key="5">
    <source>
        <dbReference type="ARBA" id="ARBA00022448"/>
    </source>
</evidence>
<dbReference type="SUPFAM" id="SSF46626">
    <property type="entry name" value="Cytochrome c"/>
    <property type="match status" value="2"/>
</dbReference>